<gene>
    <name evidence="2" type="ORF">OGATHE_000476</name>
</gene>
<evidence type="ECO:0000256" key="1">
    <source>
        <dbReference type="SAM" id="MobiDB-lite"/>
    </source>
</evidence>
<comment type="caution">
    <text evidence="2">The sequence shown here is derived from an EMBL/GenBank/DDBJ whole genome shotgun (WGS) entry which is preliminary data.</text>
</comment>
<evidence type="ECO:0000313" key="2">
    <source>
        <dbReference type="EMBL" id="KAH3677822.1"/>
    </source>
</evidence>
<reference evidence="2" key="2">
    <citation type="submission" date="2021-01" db="EMBL/GenBank/DDBJ databases">
        <authorList>
            <person name="Schikora-Tamarit M.A."/>
        </authorList>
    </citation>
    <scope>NUCLEOTIDE SEQUENCE</scope>
    <source>
        <strain evidence="2">NCAIM Y.01608</strain>
    </source>
</reference>
<reference evidence="2" key="1">
    <citation type="journal article" date="2021" name="Open Biol.">
        <title>Shared evolutionary footprints suggest mitochondrial oxidative damage underlies multiple complex I losses in fungi.</title>
        <authorList>
            <person name="Schikora-Tamarit M.A."/>
            <person name="Marcet-Houben M."/>
            <person name="Nosek J."/>
            <person name="Gabaldon T."/>
        </authorList>
    </citation>
    <scope>NUCLEOTIDE SEQUENCE</scope>
    <source>
        <strain evidence="2">NCAIM Y.01608</strain>
    </source>
</reference>
<feature type="region of interest" description="Disordered" evidence="1">
    <location>
        <begin position="98"/>
        <end position="151"/>
    </location>
</feature>
<protein>
    <submittedName>
        <fullName evidence="2">Uncharacterized protein</fullName>
    </submittedName>
</protein>
<keyword evidence="3" id="KW-1185">Reference proteome</keyword>
<evidence type="ECO:0000313" key="3">
    <source>
        <dbReference type="Proteomes" id="UP000788993"/>
    </source>
</evidence>
<name>A0A9P8PT24_9ASCO</name>
<accession>A0A9P8PT24</accession>
<sequence>MALSNETGSLSKIIQSLTSKYLVIADYLPLRALEVNANERESRLGKEIVDLLERPALGLDHKQQLVDPAKSCNAPIKAQRKPCVGEGIPHVGEIVCDDEGPEVEHGAGGGDSVGTQVRRVHLRGRDPGETGIGAEKAHVEDDTGEVQAESG</sequence>
<dbReference type="Proteomes" id="UP000788993">
    <property type="component" value="Unassembled WGS sequence"/>
</dbReference>
<dbReference type="AlphaFoldDB" id="A0A9P8PT24"/>
<dbReference type="EMBL" id="JAEUBD010000095">
    <property type="protein sequence ID" value="KAH3677822.1"/>
    <property type="molecule type" value="Genomic_DNA"/>
</dbReference>
<proteinExistence type="predicted"/>
<organism evidence="2 3">
    <name type="scientific">Ogataea polymorpha</name>
    <dbReference type="NCBI Taxonomy" id="460523"/>
    <lineage>
        <taxon>Eukaryota</taxon>
        <taxon>Fungi</taxon>
        <taxon>Dikarya</taxon>
        <taxon>Ascomycota</taxon>
        <taxon>Saccharomycotina</taxon>
        <taxon>Pichiomycetes</taxon>
        <taxon>Pichiales</taxon>
        <taxon>Pichiaceae</taxon>
        <taxon>Ogataea</taxon>
    </lineage>
</organism>